<name>A0AC11D9M8_SHEEP</name>
<reference evidence="1" key="3">
    <citation type="submission" date="2025-09" db="UniProtKB">
        <authorList>
            <consortium name="Ensembl"/>
        </authorList>
    </citation>
    <scope>IDENTIFICATION</scope>
</reference>
<dbReference type="Ensembl" id="ENSOART00020058987.1">
    <property type="protein sequence ID" value="ENSOARP00020042513.1"/>
    <property type="gene ID" value="ENSOARG00020028265.1"/>
</dbReference>
<proteinExistence type="predicted"/>
<reference evidence="1" key="2">
    <citation type="submission" date="2025-08" db="UniProtKB">
        <authorList>
            <consortium name="Ensembl"/>
        </authorList>
    </citation>
    <scope>IDENTIFICATION</scope>
</reference>
<organism evidence="1">
    <name type="scientific">Ovis aries</name>
    <name type="common">Sheep</name>
    <dbReference type="NCBI Taxonomy" id="9940"/>
    <lineage>
        <taxon>Eukaryota</taxon>
        <taxon>Metazoa</taxon>
        <taxon>Chordata</taxon>
        <taxon>Craniata</taxon>
        <taxon>Vertebrata</taxon>
        <taxon>Euteleostomi</taxon>
        <taxon>Mammalia</taxon>
        <taxon>Eutheria</taxon>
        <taxon>Laurasiatheria</taxon>
        <taxon>Artiodactyla</taxon>
        <taxon>Ruminantia</taxon>
        <taxon>Pecora</taxon>
        <taxon>Bovidae</taxon>
        <taxon>Caprinae</taxon>
        <taxon>Ovis</taxon>
    </lineage>
</organism>
<reference evidence="1" key="1">
    <citation type="submission" date="2020-11" db="EMBL/GenBank/DDBJ databases">
        <authorList>
            <person name="Davenport K.M."/>
            <person name="Bickhart D.M."/>
            <person name="Smith T.P.L."/>
            <person name="Murdoch B.M."/>
            <person name="Rosen B.D."/>
        </authorList>
    </citation>
    <scope>NUCLEOTIDE SEQUENCE [LARGE SCALE GENOMIC DNA]</scope>
    <source>
        <strain evidence="1">OAR_USU_Benz2616</strain>
    </source>
</reference>
<sequence length="21" mass="2206">SSGWKKIFGKATELIVASPGE</sequence>
<accession>A0AC11D9M8</accession>
<evidence type="ECO:0000313" key="1">
    <source>
        <dbReference type="Ensembl" id="ENSOARP00020042513.1"/>
    </source>
</evidence>
<protein>
    <submittedName>
        <fullName evidence="1">Uncharacterized protein</fullName>
    </submittedName>
</protein>